<evidence type="ECO:0000313" key="10">
    <source>
        <dbReference type="EMBL" id="GEQ55052.1"/>
    </source>
</evidence>
<dbReference type="InterPro" id="IPR036667">
    <property type="entry name" value="PTS_IIB_sorbose-sp_sf"/>
</dbReference>
<evidence type="ECO:0000256" key="4">
    <source>
        <dbReference type="ARBA" id="ARBA00022597"/>
    </source>
</evidence>
<evidence type="ECO:0000313" key="11">
    <source>
        <dbReference type="Proteomes" id="UP000886597"/>
    </source>
</evidence>
<dbReference type="Pfam" id="PF03830">
    <property type="entry name" value="PTSIIB_sorb"/>
    <property type="match status" value="1"/>
</dbReference>
<proteinExistence type="predicted"/>
<keyword evidence="4" id="KW-0762">Sugar transport</keyword>
<evidence type="ECO:0000256" key="3">
    <source>
        <dbReference type="ARBA" id="ARBA00022490"/>
    </source>
</evidence>
<comment type="caution">
    <text evidence="10">The sequence shown here is derived from an EMBL/GenBank/DDBJ whole genome shotgun (WGS) entry which is preliminary data.</text>
</comment>
<evidence type="ECO:0000259" key="8">
    <source>
        <dbReference type="PROSITE" id="PS51101"/>
    </source>
</evidence>
<evidence type="ECO:0000313" key="12">
    <source>
        <dbReference type="Proteomes" id="UP000886607"/>
    </source>
</evidence>
<keyword evidence="2" id="KW-0813">Transport</keyword>
<dbReference type="InterPro" id="IPR004720">
    <property type="entry name" value="PTS_IIB_sorbose-sp"/>
</dbReference>
<reference evidence="10" key="1">
    <citation type="submission" date="2019-08" db="EMBL/GenBank/DDBJ databases">
        <authorList>
            <person name="Ishikawa M."/>
            <person name="Suzuki T."/>
            <person name="Matsutani M."/>
        </authorList>
    </citation>
    <scope>NUCLEOTIDE SEQUENCE</scope>
    <source>
        <strain evidence="10">7C1</strain>
        <strain evidence="9">8C4</strain>
    </source>
</reference>
<dbReference type="EMBL" id="BKBQ01000032">
    <property type="protein sequence ID" value="GEQ55052.1"/>
    <property type="molecule type" value="Genomic_DNA"/>
</dbReference>
<dbReference type="GO" id="GO:0009401">
    <property type="term" value="P:phosphoenolpyruvate-dependent sugar phosphotransferase system"/>
    <property type="evidence" value="ECO:0007669"/>
    <property type="project" value="UniProtKB-KW"/>
</dbReference>
<evidence type="ECO:0000256" key="5">
    <source>
        <dbReference type="ARBA" id="ARBA00022679"/>
    </source>
</evidence>
<name>A0AAN4UCR8_9ENTE</name>
<dbReference type="GO" id="GO:0005737">
    <property type="term" value="C:cytoplasm"/>
    <property type="evidence" value="ECO:0007669"/>
    <property type="project" value="UniProtKB-SubCell"/>
</dbReference>
<evidence type="ECO:0000313" key="9">
    <source>
        <dbReference type="EMBL" id="GEQ50001.1"/>
    </source>
</evidence>
<dbReference type="EMBL" id="BKBO01000031">
    <property type="protein sequence ID" value="GEQ50001.1"/>
    <property type="molecule type" value="Genomic_DNA"/>
</dbReference>
<dbReference type="AlphaFoldDB" id="A0AAN4UCR8"/>
<evidence type="ECO:0000256" key="7">
    <source>
        <dbReference type="ARBA" id="ARBA00022777"/>
    </source>
</evidence>
<dbReference type="RefSeq" id="WP_202584260.1">
    <property type="nucleotide sequence ID" value="NZ_BKBO01000031.1"/>
</dbReference>
<gene>
    <name evidence="10" type="primary">manX_4</name>
    <name evidence="9" type="ORF">TK11N_18530</name>
    <name evidence="10" type="ORF">TK2N_18960</name>
</gene>
<comment type="subcellular location">
    <subcellularLocation>
        <location evidence="1">Cytoplasm</location>
    </subcellularLocation>
</comment>
<dbReference type="Proteomes" id="UP000886607">
    <property type="component" value="Unassembled WGS sequence"/>
</dbReference>
<evidence type="ECO:0000256" key="6">
    <source>
        <dbReference type="ARBA" id="ARBA00022683"/>
    </source>
</evidence>
<dbReference type="GO" id="GO:0008982">
    <property type="term" value="F:protein-N(PI)-phosphohistidine-sugar phosphotransferase activity"/>
    <property type="evidence" value="ECO:0007669"/>
    <property type="project" value="InterPro"/>
</dbReference>
<evidence type="ECO:0000256" key="1">
    <source>
        <dbReference type="ARBA" id="ARBA00004496"/>
    </source>
</evidence>
<dbReference type="Gene3D" id="3.40.35.10">
    <property type="entry name" value="Phosphotransferase system, sorbose subfamily IIB component"/>
    <property type="match status" value="1"/>
</dbReference>
<keyword evidence="7" id="KW-0418">Kinase</keyword>
<protein>
    <submittedName>
        <fullName evidence="10">Mannose/fructose/sorbose-specific PTS system IIB component</fullName>
    </submittedName>
</protein>
<reference evidence="10" key="2">
    <citation type="journal article" date="2020" name="Int. Dairy J.">
        <title>Lactic acid bacterial diversity in Brie cheese focusing on salt concentration and pH of isolation medium and characterisation of halophilic and alkaliphilic lactic acid bacterial isolates.</title>
        <authorList>
            <person name="Unno R."/>
            <person name="Matsutani M."/>
            <person name="Suzuki T."/>
            <person name="Kodama K."/>
            <person name="Matsushita H."/>
            <person name="Yamasato K."/>
            <person name="Koizumi Y."/>
            <person name="Ishikawa M."/>
        </authorList>
    </citation>
    <scope>NUCLEOTIDE SEQUENCE</scope>
    <source>
        <strain evidence="10">7C1</strain>
        <strain evidence="9">8C4</strain>
    </source>
</reference>
<organism evidence="10 11">
    <name type="scientific">Tetragenococcus koreensis</name>
    <dbReference type="NCBI Taxonomy" id="290335"/>
    <lineage>
        <taxon>Bacteria</taxon>
        <taxon>Bacillati</taxon>
        <taxon>Bacillota</taxon>
        <taxon>Bacilli</taxon>
        <taxon>Lactobacillales</taxon>
        <taxon>Enterococcaceae</taxon>
        <taxon>Tetragenococcus</taxon>
    </lineage>
</organism>
<keyword evidence="12" id="KW-1185">Reference proteome</keyword>
<keyword evidence="6" id="KW-0598">Phosphotransferase system</keyword>
<dbReference type="Proteomes" id="UP000886597">
    <property type="component" value="Unassembled WGS sequence"/>
</dbReference>
<dbReference type="SUPFAM" id="SSF52728">
    <property type="entry name" value="PTS IIb component"/>
    <property type="match status" value="1"/>
</dbReference>
<feature type="domain" description="PTS EIIB type-4" evidence="8">
    <location>
        <begin position="1"/>
        <end position="158"/>
    </location>
</feature>
<accession>A0AAN4UCR8</accession>
<keyword evidence="5" id="KW-0808">Transferase</keyword>
<keyword evidence="3" id="KW-0963">Cytoplasm</keyword>
<sequence length="158" mass="18539">MKPDVKLVRIDNRLLHATIALNWNRFVNANHILIVNSKYESDQFLEEIMQLSLPKSTKIKIVSPNSLDYFLKHKIVDQANIIILFKNLESLKIAVDNGFYFSEIQIPYIASRVLLKNMADYFAKDEVKIIRDIQDKGMKFYFQTAPTDTKDYNFFLNE</sequence>
<evidence type="ECO:0000256" key="2">
    <source>
        <dbReference type="ARBA" id="ARBA00022448"/>
    </source>
</evidence>
<dbReference type="GO" id="GO:0016301">
    <property type="term" value="F:kinase activity"/>
    <property type="evidence" value="ECO:0007669"/>
    <property type="project" value="UniProtKB-KW"/>
</dbReference>
<dbReference type="PROSITE" id="PS51101">
    <property type="entry name" value="PTS_EIIB_TYPE_4"/>
    <property type="match status" value="1"/>
</dbReference>